<dbReference type="SUPFAM" id="SSF82171">
    <property type="entry name" value="DPP6 N-terminal domain-like"/>
    <property type="match status" value="1"/>
</dbReference>
<dbReference type="Pfam" id="PF00930">
    <property type="entry name" value="DPPIV_N"/>
    <property type="match status" value="1"/>
</dbReference>
<dbReference type="PANTHER" id="PTHR11731:SF193">
    <property type="entry name" value="DIPEPTIDYL PEPTIDASE 9"/>
    <property type="match status" value="1"/>
</dbReference>
<sequence length="720" mass="76304">MPAPMPSTTAAPDGAPLPGRALFPEQLARTRRFSLGVPRHPSVSPDGARVLFVRTGGGDDPVGRLWLWEEGAERLLAAPYGAGGGTRPVPPEERARRERARERSTGVVAYAADRELRRAVYALGGALWAVDTGGGAPFPVPAAGPVVDPRPSPDGELIAYVTGGALHVTGFGGGFGGDRCLAAPEGPSVTYGLTDHVSAESMGRLRGHWWAPDGRALLAARVDTTAVRRRWVCDPARPDLPPRSMAYPAAGTPNADVSLHLLSLDGGRTEVVWDRAAFEYVVAADWDAHGPLVTVQNRDQRVLRVLAVDPVTGATRVLHEQRDRHWVELVPGAPCRTASGLLVRAEESAGTRRLRVGDTLTPEGLQVTGVLGTDGDEVLFTGCEDPLEEHVWATAPGTGCRRVSDGPGVHSAAAAGGTVVLDSLTPGGHTVAVLRGGTAVGRIASLAEEPVVTPRPVFPVHGTRRLRSALFLPSGYDPDAPDARSLPVLLSPYAGPGMRLVVRARTWWACVAQWFAEQGFAVLVTDGRGTPGRGPEWEKEIRGDQLTPVLEDQIDALRAAVAERPYLDAGRVAIRGWSFGGTLAAAAVLRHPEVFHAAVAGAAPTDQRMYDTHWKERYLGHPEREPENYERSSLLRDAPRLRRPLLLVHGTSDDNVAFAHTLRLSAALLAAGREHTVLPLSGAGHTGGDRTAGRLLGFELGFLRDALGLGSGSGNGSGNG</sequence>
<dbReference type="Gene3D" id="2.140.10.30">
    <property type="entry name" value="Dipeptidylpeptidase IV, N-terminal domain"/>
    <property type="match status" value="1"/>
</dbReference>
<keyword evidence="5" id="KW-1185">Reference proteome</keyword>
<proteinExistence type="predicted"/>
<evidence type="ECO:0000259" key="2">
    <source>
        <dbReference type="Pfam" id="PF00326"/>
    </source>
</evidence>
<dbReference type="InterPro" id="IPR011659">
    <property type="entry name" value="WD40"/>
</dbReference>
<dbReference type="InterPro" id="IPR001375">
    <property type="entry name" value="Peptidase_S9_cat"/>
</dbReference>
<dbReference type="AlphaFoldDB" id="A0A1I3X7B1"/>
<dbReference type="GO" id="GO:0008236">
    <property type="term" value="F:serine-type peptidase activity"/>
    <property type="evidence" value="ECO:0007669"/>
    <property type="project" value="InterPro"/>
</dbReference>
<name>A0A1I3X7B1_9ACTN</name>
<feature type="region of interest" description="Disordered" evidence="1">
    <location>
        <begin position="79"/>
        <end position="101"/>
    </location>
</feature>
<reference evidence="5" key="1">
    <citation type="submission" date="2016-10" db="EMBL/GenBank/DDBJ databases">
        <authorList>
            <person name="Varghese N."/>
            <person name="Submissions S."/>
        </authorList>
    </citation>
    <scope>NUCLEOTIDE SEQUENCE [LARGE SCALE GENOMIC DNA]</scope>
    <source>
        <strain evidence="5">PL19</strain>
    </source>
</reference>
<evidence type="ECO:0000313" key="4">
    <source>
        <dbReference type="EMBL" id="SFK14761.1"/>
    </source>
</evidence>
<dbReference type="Pfam" id="PF07676">
    <property type="entry name" value="PD40"/>
    <property type="match status" value="1"/>
</dbReference>
<feature type="domain" description="Peptidase S9 prolyl oligopeptidase catalytic" evidence="2">
    <location>
        <begin position="512"/>
        <end position="708"/>
    </location>
</feature>
<dbReference type="Gene3D" id="3.40.50.1820">
    <property type="entry name" value="alpha/beta hydrolase"/>
    <property type="match status" value="1"/>
</dbReference>
<dbReference type="InterPro" id="IPR002469">
    <property type="entry name" value="Peptidase_S9B_N"/>
</dbReference>
<dbReference type="SUPFAM" id="SSF53474">
    <property type="entry name" value="alpha/beta-Hydrolases"/>
    <property type="match status" value="1"/>
</dbReference>
<feature type="compositionally biased region" description="Low complexity" evidence="1">
    <location>
        <begin position="1"/>
        <end position="12"/>
    </location>
</feature>
<dbReference type="PANTHER" id="PTHR11731">
    <property type="entry name" value="PROTEASE FAMILY S9B,C DIPEPTIDYL-PEPTIDASE IV-RELATED"/>
    <property type="match status" value="1"/>
</dbReference>
<dbReference type="Proteomes" id="UP000198928">
    <property type="component" value="Unassembled WGS sequence"/>
</dbReference>
<gene>
    <name evidence="4" type="ORF">SAMN05192584_10439</name>
</gene>
<dbReference type="InterPro" id="IPR050278">
    <property type="entry name" value="Serine_Prot_S9B/DPPIV"/>
</dbReference>
<feature type="compositionally biased region" description="Basic and acidic residues" evidence="1">
    <location>
        <begin position="90"/>
        <end position="101"/>
    </location>
</feature>
<accession>A0A1I3X7B1</accession>
<evidence type="ECO:0000256" key="1">
    <source>
        <dbReference type="SAM" id="MobiDB-lite"/>
    </source>
</evidence>
<dbReference type="GO" id="GO:0006508">
    <property type="term" value="P:proteolysis"/>
    <property type="evidence" value="ECO:0007669"/>
    <property type="project" value="InterPro"/>
</dbReference>
<dbReference type="Pfam" id="PF00326">
    <property type="entry name" value="Peptidase_S9"/>
    <property type="match status" value="1"/>
</dbReference>
<dbReference type="EMBL" id="FOSG01000004">
    <property type="protein sequence ID" value="SFK14761.1"/>
    <property type="molecule type" value="Genomic_DNA"/>
</dbReference>
<protein>
    <submittedName>
        <fullName evidence="4">Dipeptidyl-peptidase-4</fullName>
    </submittedName>
</protein>
<dbReference type="GO" id="GO:0008239">
    <property type="term" value="F:dipeptidyl-peptidase activity"/>
    <property type="evidence" value="ECO:0007669"/>
    <property type="project" value="TreeGrafter"/>
</dbReference>
<evidence type="ECO:0000313" key="5">
    <source>
        <dbReference type="Proteomes" id="UP000198928"/>
    </source>
</evidence>
<dbReference type="InterPro" id="IPR029058">
    <property type="entry name" value="AB_hydrolase_fold"/>
</dbReference>
<organism evidence="4 5">
    <name type="scientific">Streptomyces pini</name>
    <dbReference type="NCBI Taxonomy" id="1520580"/>
    <lineage>
        <taxon>Bacteria</taxon>
        <taxon>Bacillati</taxon>
        <taxon>Actinomycetota</taxon>
        <taxon>Actinomycetes</taxon>
        <taxon>Kitasatosporales</taxon>
        <taxon>Streptomycetaceae</taxon>
        <taxon>Streptomyces</taxon>
    </lineage>
</organism>
<feature type="domain" description="Dipeptidylpeptidase IV N-terminal" evidence="3">
    <location>
        <begin position="126"/>
        <end position="410"/>
    </location>
</feature>
<feature type="region of interest" description="Disordered" evidence="1">
    <location>
        <begin position="1"/>
        <end position="20"/>
    </location>
</feature>
<evidence type="ECO:0000259" key="3">
    <source>
        <dbReference type="Pfam" id="PF00930"/>
    </source>
</evidence>